<name>A0A941CWM0_9BACI</name>
<dbReference type="Proteomes" id="UP000675431">
    <property type="component" value="Unassembled WGS sequence"/>
</dbReference>
<comment type="similarity">
    <text evidence="1 2">Belongs to the UPF0178 family.</text>
</comment>
<comment type="caution">
    <text evidence="3">The sequence shown here is derived from an EMBL/GenBank/DDBJ whole genome shotgun (WGS) entry which is preliminary data.</text>
</comment>
<dbReference type="PANTHER" id="PTHR35146">
    <property type="entry name" value="UPF0178 PROTEIN YAII"/>
    <property type="match status" value="1"/>
</dbReference>
<reference evidence="3 4" key="1">
    <citation type="submission" date="2021-04" db="EMBL/GenBank/DDBJ databases">
        <title>Allobacillus sp. nov. SKP8-2 isolated from shrimp paste.</title>
        <authorList>
            <person name="Tanasupawat S."/>
            <person name="Yiamsombat S."/>
            <person name="Kanchanasin P."/>
            <person name="Kuncharoen N."/>
        </authorList>
    </citation>
    <scope>NUCLEOTIDE SEQUENCE [LARGE SCALE GENOMIC DNA]</scope>
    <source>
        <strain evidence="3 4">SKP8-2</strain>
    </source>
</reference>
<evidence type="ECO:0000313" key="3">
    <source>
        <dbReference type="EMBL" id="MBR7553966.1"/>
    </source>
</evidence>
<proteinExistence type="inferred from homology"/>
<evidence type="ECO:0000313" key="4">
    <source>
        <dbReference type="Proteomes" id="UP000675431"/>
    </source>
</evidence>
<dbReference type="InterPro" id="IPR003791">
    <property type="entry name" value="UPF0178"/>
</dbReference>
<dbReference type="AlphaFoldDB" id="A0A941CWM0"/>
<dbReference type="EMBL" id="JAGSIE010000020">
    <property type="protein sequence ID" value="MBR7553966.1"/>
    <property type="molecule type" value="Genomic_DNA"/>
</dbReference>
<organism evidence="3 4">
    <name type="scientific">Allobacillus saliphilus</name>
    <dbReference type="NCBI Taxonomy" id="2912308"/>
    <lineage>
        <taxon>Bacteria</taxon>
        <taxon>Bacillati</taxon>
        <taxon>Bacillota</taxon>
        <taxon>Bacilli</taxon>
        <taxon>Bacillales</taxon>
        <taxon>Bacillaceae</taxon>
        <taxon>Allobacillus</taxon>
    </lineage>
</organism>
<evidence type="ECO:0000256" key="1">
    <source>
        <dbReference type="ARBA" id="ARBA00008522"/>
    </source>
</evidence>
<dbReference type="NCBIfam" id="NF001095">
    <property type="entry name" value="PRK00124.1"/>
    <property type="match status" value="1"/>
</dbReference>
<protein>
    <recommendedName>
        <fullName evidence="2">UPF0178 protein KC820_07345</fullName>
    </recommendedName>
</protein>
<gene>
    <name evidence="3" type="ORF">KC820_07345</name>
</gene>
<dbReference type="Pfam" id="PF02639">
    <property type="entry name" value="DUF188"/>
    <property type="match status" value="1"/>
</dbReference>
<dbReference type="HAMAP" id="MF_00489">
    <property type="entry name" value="UPF0178"/>
    <property type="match status" value="1"/>
</dbReference>
<keyword evidence="4" id="KW-1185">Reference proteome</keyword>
<dbReference type="RefSeq" id="WP_212369839.1">
    <property type="nucleotide sequence ID" value="NZ_JAGSIE010000020.1"/>
</dbReference>
<evidence type="ECO:0000256" key="2">
    <source>
        <dbReference type="HAMAP-Rule" id="MF_00489"/>
    </source>
</evidence>
<dbReference type="PANTHER" id="PTHR35146:SF1">
    <property type="entry name" value="UPF0178 PROTEIN YAII"/>
    <property type="match status" value="1"/>
</dbReference>
<accession>A0A941CWM0</accession>
<sequence>MKIIVDADASPVKNEVIEVAGEFGLGVLLVMSYAHFSAERYPSFVETVYVDSESEAADYKVMQLANAGDLVITQDYGLASLVLSKGCSAMHHKGFLYTHENIDRLLTSRYLNQQARKSGQRFKGPKPFTGEEREIFREKLVRIVKEAVE</sequence>